<evidence type="ECO:0000256" key="5">
    <source>
        <dbReference type="ARBA" id="ARBA00022833"/>
    </source>
</evidence>
<dbReference type="InterPro" id="IPR013087">
    <property type="entry name" value="Znf_C2H2_type"/>
</dbReference>
<feature type="compositionally biased region" description="Basic and acidic residues" evidence="9">
    <location>
        <begin position="377"/>
        <end position="389"/>
    </location>
</feature>
<evidence type="ECO:0000256" key="6">
    <source>
        <dbReference type="ARBA" id="ARBA00023242"/>
    </source>
</evidence>
<keyword evidence="5 8" id="KW-0862">Zinc</keyword>
<keyword evidence="3" id="KW-0677">Repeat</keyword>
<dbReference type="Gene3D" id="3.30.160.60">
    <property type="entry name" value="Classic Zinc Finger"/>
    <property type="match status" value="6"/>
</dbReference>
<keyword evidence="2 8" id="KW-0479">Metal-binding</keyword>
<feature type="binding site" evidence="8">
    <location>
        <position position="9"/>
    </location>
    <ligand>
        <name>Zn(2+)</name>
        <dbReference type="ChEBI" id="CHEBI:29105"/>
    </ligand>
</feature>
<evidence type="ECO:0000256" key="9">
    <source>
        <dbReference type="SAM" id="MobiDB-lite"/>
    </source>
</evidence>
<protein>
    <submittedName>
        <fullName evidence="12">Uncharacterized protein</fullName>
    </submittedName>
</protein>
<keyword evidence="13" id="KW-1185">Reference proteome</keyword>
<feature type="binding site" evidence="8">
    <location>
        <position position="57"/>
    </location>
    <ligand>
        <name>Zn(2+)</name>
        <dbReference type="ChEBI" id="CHEBI:29105"/>
    </ligand>
</feature>
<keyword evidence="4 7" id="KW-0863">Zinc-finger</keyword>
<accession>A0ABQ9JLL4</accession>
<evidence type="ECO:0000256" key="2">
    <source>
        <dbReference type="ARBA" id="ARBA00022723"/>
    </source>
</evidence>
<dbReference type="InterPro" id="IPR036236">
    <property type="entry name" value="Znf_C2H2_sf"/>
</dbReference>
<dbReference type="InterPro" id="IPR012934">
    <property type="entry name" value="Znf_AD"/>
</dbReference>
<feature type="region of interest" description="Disordered" evidence="9">
    <location>
        <begin position="367"/>
        <end position="389"/>
    </location>
</feature>
<evidence type="ECO:0000259" key="11">
    <source>
        <dbReference type="PROSITE" id="PS51915"/>
    </source>
</evidence>
<dbReference type="Pfam" id="PF07776">
    <property type="entry name" value="zf-AD"/>
    <property type="match status" value="1"/>
</dbReference>
<dbReference type="PROSITE" id="PS51915">
    <property type="entry name" value="ZAD"/>
    <property type="match status" value="1"/>
</dbReference>
<comment type="subcellular location">
    <subcellularLocation>
        <location evidence="1">Nucleus</location>
    </subcellularLocation>
</comment>
<dbReference type="EMBL" id="JAPWTJ010000429">
    <property type="protein sequence ID" value="KAJ8978519.1"/>
    <property type="molecule type" value="Genomic_DNA"/>
</dbReference>
<dbReference type="Proteomes" id="UP001162164">
    <property type="component" value="Unassembled WGS sequence"/>
</dbReference>
<evidence type="ECO:0000259" key="10">
    <source>
        <dbReference type="PROSITE" id="PS50157"/>
    </source>
</evidence>
<evidence type="ECO:0000256" key="1">
    <source>
        <dbReference type="ARBA" id="ARBA00004123"/>
    </source>
</evidence>
<evidence type="ECO:0000313" key="13">
    <source>
        <dbReference type="Proteomes" id="UP001162164"/>
    </source>
</evidence>
<dbReference type="SMART" id="SM00355">
    <property type="entry name" value="ZnF_C2H2"/>
    <property type="match status" value="8"/>
</dbReference>
<dbReference type="SMART" id="SM00868">
    <property type="entry name" value="zf-AD"/>
    <property type="match status" value="1"/>
</dbReference>
<organism evidence="12 13">
    <name type="scientific">Molorchus minor</name>
    <dbReference type="NCBI Taxonomy" id="1323400"/>
    <lineage>
        <taxon>Eukaryota</taxon>
        <taxon>Metazoa</taxon>
        <taxon>Ecdysozoa</taxon>
        <taxon>Arthropoda</taxon>
        <taxon>Hexapoda</taxon>
        <taxon>Insecta</taxon>
        <taxon>Pterygota</taxon>
        <taxon>Neoptera</taxon>
        <taxon>Endopterygota</taxon>
        <taxon>Coleoptera</taxon>
        <taxon>Polyphaga</taxon>
        <taxon>Cucujiformia</taxon>
        <taxon>Chrysomeloidea</taxon>
        <taxon>Cerambycidae</taxon>
        <taxon>Lamiinae</taxon>
        <taxon>Monochamini</taxon>
        <taxon>Molorchus</taxon>
    </lineage>
</organism>
<name>A0ABQ9JLL4_9CUCU</name>
<feature type="domain" description="C2H2-type" evidence="10">
    <location>
        <begin position="267"/>
        <end position="294"/>
    </location>
</feature>
<evidence type="ECO:0000313" key="12">
    <source>
        <dbReference type="EMBL" id="KAJ8978519.1"/>
    </source>
</evidence>
<dbReference type="SUPFAM" id="SSF57667">
    <property type="entry name" value="beta-beta-alpha zinc fingers"/>
    <property type="match status" value="4"/>
</dbReference>
<evidence type="ECO:0000256" key="4">
    <source>
        <dbReference type="ARBA" id="ARBA00022771"/>
    </source>
</evidence>
<dbReference type="PROSITE" id="PS00028">
    <property type="entry name" value="ZINC_FINGER_C2H2_1"/>
    <property type="match status" value="7"/>
</dbReference>
<feature type="domain" description="C2H2-type" evidence="10">
    <location>
        <begin position="216"/>
        <end position="243"/>
    </location>
</feature>
<feature type="domain" description="C2H2-type" evidence="10">
    <location>
        <begin position="323"/>
        <end position="350"/>
    </location>
</feature>
<feature type="domain" description="C2H2-type" evidence="10">
    <location>
        <begin position="295"/>
        <end position="322"/>
    </location>
</feature>
<evidence type="ECO:0000256" key="3">
    <source>
        <dbReference type="ARBA" id="ARBA00022737"/>
    </source>
</evidence>
<evidence type="ECO:0000256" key="8">
    <source>
        <dbReference type="PROSITE-ProRule" id="PRU01263"/>
    </source>
</evidence>
<dbReference type="SUPFAM" id="SSF57716">
    <property type="entry name" value="Glucocorticoid receptor-like (DNA-binding domain)"/>
    <property type="match status" value="1"/>
</dbReference>
<feature type="domain" description="ZAD" evidence="11">
    <location>
        <begin position="7"/>
        <end position="84"/>
    </location>
</feature>
<sequence length="389" mass="44764">MEITYEKLCRICLKDSNNLTDLFAFTLTKENIHGVDFLRNLTGQKLAKSNTLPNNICGQCKENVVSSFELAQLCIASETSLRNQETRRMLRKIEEEALGEEEIVIKCEILNENESLEVPQTDQFLSDGASNDTFSEPEETAQIAEELRFTTIRTKNRYQCDACQLCFNNKTKYLKHQNTHDNSKSFKCSECSQSFSKKIHLNNHLRSHIKEKDKKFSCEKCGQQFLFEYLLRQHEFKHSDKKPFPCSKCSKGVLKIHMRKHTNERPYVCDLCGMSFRQSADLKSHHRTHTGEKPVLCTICGKKMSTTGQLTVHLRSHTGEKPFTCTICSRSFTTRTILVKHERIHTGERPYVCDVCGKAFNQSSTLKTHSKTHKANTTKEKEENKASQE</sequence>
<feature type="domain" description="C2H2-type" evidence="10">
    <location>
        <begin position="351"/>
        <end position="378"/>
    </location>
</feature>
<feature type="binding site" evidence="8">
    <location>
        <position position="60"/>
    </location>
    <ligand>
        <name>Zn(2+)</name>
        <dbReference type="ChEBI" id="CHEBI:29105"/>
    </ligand>
</feature>
<dbReference type="PANTHER" id="PTHR24394:SF29">
    <property type="entry name" value="MYONEURIN"/>
    <property type="match status" value="1"/>
</dbReference>
<comment type="caution">
    <text evidence="12">The sequence shown here is derived from an EMBL/GenBank/DDBJ whole genome shotgun (WGS) entry which is preliminary data.</text>
</comment>
<feature type="binding site" evidence="8">
    <location>
        <position position="12"/>
    </location>
    <ligand>
        <name>Zn(2+)</name>
        <dbReference type="ChEBI" id="CHEBI:29105"/>
    </ligand>
</feature>
<feature type="domain" description="C2H2-type" evidence="10">
    <location>
        <begin position="186"/>
        <end position="213"/>
    </location>
</feature>
<reference evidence="12" key="1">
    <citation type="journal article" date="2023" name="Insect Mol. Biol.">
        <title>Genome sequencing provides insights into the evolution of gene families encoding plant cell wall-degrading enzymes in longhorned beetles.</title>
        <authorList>
            <person name="Shin N.R."/>
            <person name="Okamura Y."/>
            <person name="Kirsch R."/>
            <person name="Pauchet Y."/>
        </authorList>
    </citation>
    <scope>NUCLEOTIDE SEQUENCE</scope>
    <source>
        <strain evidence="12">MMC_N1</strain>
    </source>
</reference>
<dbReference type="Pfam" id="PF00096">
    <property type="entry name" value="zf-C2H2"/>
    <property type="match status" value="5"/>
</dbReference>
<evidence type="ECO:0000256" key="7">
    <source>
        <dbReference type="PROSITE-ProRule" id="PRU00042"/>
    </source>
</evidence>
<keyword evidence="6" id="KW-0539">Nucleus</keyword>
<proteinExistence type="predicted"/>
<dbReference type="PANTHER" id="PTHR24394">
    <property type="entry name" value="ZINC FINGER PROTEIN"/>
    <property type="match status" value="1"/>
</dbReference>
<feature type="domain" description="C2H2-type" evidence="10">
    <location>
        <begin position="158"/>
        <end position="185"/>
    </location>
</feature>
<dbReference type="PROSITE" id="PS50157">
    <property type="entry name" value="ZINC_FINGER_C2H2_2"/>
    <property type="match status" value="7"/>
</dbReference>
<gene>
    <name evidence="12" type="ORF">NQ317_002423</name>
</gene>